<dbReference type="PANTHER" id="PTHR10622">
    <property type="entry name" value="HET DOMAIN-CONTAINING PROTEIN"/>
    <property type="match status" value="1"/>
</dbReference>
<dbReference type="AlphaFoldDB" id="A0A4S8LMC0"/>
<name>A0A4S8LMC0_DENBC</name>
<reference evidence="1 2" key="1">
    <citation type="journal article" date="2019" name="Nat. Ecol. Evol.">
        <title>Megaphylogeny resolves global patterns of mushroom evolution.</title>
        <authorList>
            <person name="Varga T."/>
            <person name="Krizsan K."/>
            <person name="Foldi C."/>
            <person name="Dima B."/>
            <person name="Sanchez-Garcia M."/>
            <person name="Sanchez-Ramirez S."/>
            <person name="Szollosi G.J."/>
            <person name="Szarkandi J.G."/>
            <person name="Papp V."/>
            <person name="Albert L."/>
            <person name="Andreopoulos W."/>
            <person name="Angelini C."/>
            <person name="Antonin V."/>
            <person name="Barry K.W."/>
            <person name="Bougher N.L."/>
            <person name="Buchanan P."/>
            <person name="Buyck B."/>
            <person name="Bense V."/>
            <person name="Catcheside P."/>
            <person name="Chovatia M."/>
            <person name="Cooper J."/>
            <person name="Damon W."/>
            <person name="Desjardin D."/>
            <person name="Finy P."/>
            <person name="Geml J."/>
            <person name="Haridas S."/>
            <person name="Hughes K."/>
            <person name="Justo A."/>
            <person name="Karasinski D."/>
            <person name="Kautmanova I."/>
            <person name="Kiss B."/>
            <person name="Kocsube S."/>
            <person name="Kotiranta H."/>
            <person name="LaButti K.M."/>
            <person name="Lechner B.E."/>
            <person name="Liimatainen K."/>
            <person name="Lipzen A."/>
            <person name="Lukacs Z."/>
            <person name="Mihaltcheva S."/>
            <person name="Morgado L.N."/>
            <person name="Niskanen T."/>
            <person name="Noordeloos M.E."/>
            <person name="Ohm R.A."/>
            <person name="Ortiz-Santana B."/>
            <person name="Ovrebo C."/>
            <person name="Racz N."/>
            <person name="Riley R."/>
            <person name="Savchenko A."/>
            <person name="Shiryaev A."/>
            <person name="Soop K."/>
            <person name="Spirin V."/>
            <person name="Szebenyi C."/>
            <person name="Tomsovsky M."/>
            <person name="Tulloss R.E."/>
            <person name="Uehling J."/>
            <person name="Grigoriev I.V."/>
            <person name="Vagvolgyi C."/>
            <person name="Papp T."/>
            <person name="Martin F.M."/>
            <person name="Miettinen O."/>
            <person name="Hibbett D.S."/>
            <person name="Nagy L.G."/>
        </authorList>
    </citation>
    <scope>NUCLEOTIDE SEQUENCE [LARGE SCALE GENOMIC DNA]</scope>
    <source>
        <strain evidence="1 2">CBS 962.96</strain>
    </source>
</reference>
<protein>
    <recommendedName>
        <fullName evidence="3">Heterokaryon incompatibility domain-containing protein</fullName>
    </recommendedName>
</protein>
<organism evidence="1 2">
    <name type="scientific">Dendrothele bispora (strain CBS 962.96)</name>
    <dbReference type="NCBI Taxonomy" id="1314807"/>
    <lineage>
        <taxon>Eukaryota</taxon>
        <taxon>Fungi</taxon>
        <taxon>Dikarya</taxon>
        <taxon>Basidiomycota</taxon>
        <taxon>Agaricomycotina</taxon>
        <taxon>Agaricomycetes</taxon>
        <taxon>Agaricomycetidae</taxon>
        <taxon>Agaricales</taxon>
        <taxon>Agaricales incertae sedis</taxon>
        <taxon>Dendrothele</taxon>
    </lineage>
</organism>
<dbReference type="Proteomes" id="UP000297245">
    <property type="component" value="Unassembled WGS sequence"/>
</dbReference>
<gene>
    <name evidence="1" type="ORF">K435DRAFT_912485</name>
</gene>
<dbReference type="OrthoDB" id="5122891at2759"/>
<sequence>MWTWRDYSRSSVCIDKSSSAELSEALNSMYRYYSESRVCIAYLSDVSIGRNVTDIEELRKIRWFTRGWTLQELVAPRYIVFLDKDWQRVGTRWSLRHVISEVTSIPVRVFSTGELDGYSIAQKMSWAASRKTTREEDMACHQSMGREKRRPLCAYNRRSSNTRMIAVFLPG</sequence>
<evidence type="ECO:0000313" key="1">
    <source>
        <dbReference type="EMBL" id="THU90231.1"/>
    </source>
</evidence>
<evidence type="ECO:0008006" key="3">
    <source>
        <dbReference type="Google" id="ProtNLM"/>
    </source>
</evidence>
<accession>A0A4S8LMC0</accession>
<keyword evidence="2" id="KW-1185">Reference proteome</keyword>
<evidence type="ECO:0000313" key="2">
    <source>
        <dbReference type="Proteomes" id="UP000297245"/>
    </source>
</evidence>
<proteinExistence type="predicted"/>
<dbReference type="EMBL" id="ML179342">
    <property type="protein sequence ID" value="THU90231.1"/>
    <property type="molecule type" value="Genomic_DNA"/>
</dbReference>
<feature type="non-terminal residue" evidence="1">
    <location>
        <position position="171"/>
    </location>
</feature>
<dbReference type="PANTHER" id="PTHR10622:SF10">
    <property type="entry name" value="HET DOMAIN-CONTAINING PROTEIN"/>
    <property type="match status" value="1"/>
</dbReference>